<dbReference type="PANTHER" id="PTHR10157:SF23">
    <property type="entry name" value="MOXD1 HOMOLOG 1"/>
    <property type="match status" value="1"/>
</dbReference>
<dbReference type="SUPFAM" id="SSF49742">
    <property type="entry name" value="PHM/PNGase F"/>
    <property type="match status" value="2"/>
</dbReference>
<sequence>MLLRPVLALTAAFAGSCDRSAEPAYDGPTYHRDVAPILASNCGECHRSGGIAPFPFTTYEEVAPLAATIAAVTGARTMPPFNLDNGGTCNTYVGARWLDEDDIATLAAWAQAGAPAGEPSGEAPQAPAAWQLDRVDLTLAMPEPYTPDDSADDIYRCFIIDPGLTEEAFLVGFEVRLGRPEMVHHLTLYALDSEQDEADAAMLDAAEAGPGYTCFGDPLVPSRWLVGAGPSDRGRMLPAGTGLYMGAGRKTVLQMHYNRSQGTFPDQTAIDLQLAASVPHEAFIERVEDPFLELPPGQSAVVEIDTRELREDFTLWGVWPHMHGLGAQLRVTAERPAGEQCLAQVDDYQFHWQEFSFYERPVRVHAGDTLRIACTYDTTSRDTTTTWGYGTADEMCIGFFYVTEGFVPGSE</sequence>
<keyword evidence="1" id="KW-1015">Disulfide bond</keyword>
<proteinExistence type="predicted"/>
<dbReference type="PANTHER" id="PTHR10157">
    <property type="entry name" value="DOPAMINE BETA HYDROXYLASE RELATED"/>
    <property type="match status" value="1"/>
</dbReference>
<name>A0ABY7HBJ0_9BACT</name>
<gene>
    <name evidence="3" type="ORF">O0S08_10470</name>
</gene>
<dbReference type="PROSITE" id="PS51257">
    <property type="entry name" value="PROKAR_LIPOPROTEIN"/>
    <property type="match status" value="1"/>
</dbReference>
<dbReference type="Gene3D" id="2.60.120.230">
    <property type="match status" value="1"/>
</dbReference>
<evidence type="ECO:0000313" key="4">
    <source>
        <dbReference type="Proteomes" id="UP001164459"/>
    </source>
</evidence>
<dbReference type="EMBL" id="CP114040">
    <property type="protein sequence ID" value="WAS96571.1"/>
    <property type="molecule type" value="Genomic_DNA"/>
</dbReference>
<organism evidence="3 4">
    <name type="scientific">Nannocystis punicea</name>
    <dbReference type="NCBI Taxonomy" id="2995304"/>
    <lineage>
        <taxon>Bacteria</taxon>
        <taxon>Pseudomonadati</taxon>
        <taxon>Myxococcota</taxon>
        <taxon>Polyangia</taxon>
        <taxon>Nannocystales</taxon>
        <taxon>Nannocystaceae</taxon>
        <taxon>Nannocystis</taxon>
    </lineage>
</organism>
<evidence type="ECO:0000313" key="3">
    <source>
        <dbReference type="EMBL" id="WAS96571.1"/>
    </source>
</evidence>
<dbReference type="InterPro" id="IPR008977">
    <property type="entry name" value="PHM/PNGase_F_dom_sf"/>
</dbReference>
<evidence type="ECO:0000256" key="1">
    <source>
        <dbReference type="ARBA" id="ARBA00023157"/>
    </source>
</evidence>
<keyword evidence="4" id="KW-1185">Reference proteome</keyword>
<dbReference type="InterPro" id="IPR024548">
    <property type="entry name" value="Cu2_monoox_C"/>
</dbReference>
<protein>
    <recommendedName>
        <fullName evidence="2">Copper type II ascorbate-dependent monooxygenase C-terminal domain-containing protein</fullName>
    </recommendedName>
</protein>
<evidence type="ECO:0000259" key="2">
    <source>
        <dbReference type="Pfam" id="PF03712"/>
    </source>
</evidence>
<feature type="domain" description="Copper type II ascorbate-dependent monooxygenase C-terminal" evidence="2">
    <location>
        <begin position="314"/>
        <end position="400"/>
    </location>
</feature>
<dbReference type="InterPro" id="IPR014784">
    <property type="entry name" value="Cu2_ascorb_mOase-like_C"/>
</dbReference>
<dbReference type="InterPro" id="IPR000945">
    <property type="entry name" value="DBH-like"/>
</dbReference>
<dbReference type="Proteomes" id="UP001164459">
    <property type="component" value="Chromosome"/>
</dbReference>
<dbReference type="InterPro" id="IPR036939">
    <property type="entry name" value="Cu2_ascorb_mOase_N_sf"/>
</dbReference>
<accession>A0ABY7HBJ0</accession>
<dbReference type="Gene3D" id="2.60.120.310">
    <property type="entry name" value="Copper type II, ascorbate-dependent monooxygenase, N-terminal domain"/>
    <property type="match status" value="1"/>
</dbReference>
<dbReference type="Pfam" id="PF03712">
    <property type="entry name" value="Cu2_monoox_C"/>
    <property type="match status" value="1"/>
</dbReference>
<dbReference type="RefSeq" id="WP_269038935.1">
    <property type="nucleotide sequence ID" value="NZ_CP114040.1"/>
</dbReference>
<reference evidence="3" key="1">
    <citation type="submission" date="2022-11" db="EMBL/GenBank/DDBJ databases">
        <title>Minimal conservation of predation-associated metabolite biosynthetic gene clusters underscores biosynthetic potential of Myxococcota including descriptions for ten novel species: Archangium lansinium sp. nov., Myxococcus landrumus sp. nov., Nannocystis bai.</title>
        <authorList>
            <person name="Ahearne A."/>
            <person name="Stevens C."/>
            <person name="Dowd S."/>
        </authorList>
    </citation>
    <scope>NUCLEOTIDE SEQUENCE</scope>
    <source>
        <strain evidence="3">Fl3</strain>
    </source>
</reference>